<feature type="compositionally biased region" description="Acidic residues" evidence="1">
    <location>
        <begin position="76"/>
        <end position="88"/>
    </location>
</feature>
<evidence type="ECO:0000313" key="2">
    <source>
        <dbReference type="EMBL" id="TBU35963.1"/>
    </source>
</evidence>
<evidence type="ECO:0000256" key="1">
    <source>
        <dbReference type="SAM" id="MobiDB-lite"/>
    </source>
</evidence>
<dbReference type="Proteomes" id="UP000292957">
    <property type="component" value="Unassembled WGS sequence"/>
</dbReference>
<dbReference type="AlphaFoldDB" id="A0A4V2K2B1"/>
<protein>
    <submittedName>
        <fullName evidence="2">Uncharacterized protein</fullName>
    </submittedName>
</protein>
<name>A0A4V2K2B1_9APHY</name>
<reference evidence="2" key="1">
    <citation type="submission" date="2019-01" db="EMBL/GenBank/DDBJ databases">
        <title>Draft genome sequences of three monokaryotic isolates of the white-rot basidiomycete fungus Dichomitus squalens.</title>
        <authorList>
            <consortium name="DOE Joint Genome Institute"/>
            <person name="Lopez S.C."/>
            <person name="Andreopoulos B."/>
            <person name="Pangilinan J."/>
            <person name="Lipzen A."/>
            <person name="Riley R."/>
            <person name="Ahrendt S."/>
            <person name="Ng V."/>
            <person name="Barry K."/>
            <person name="Daum C."/>
            <person name="Grigoriev I.V."/>
            <person name="Hilden K.S."/>
            <person name="Makela M.R."/>
            <person name="de Vries R.P."/>
        </authorList>
    </citation>
    <scope>NUCLEOTIDE SEQUENCE [LARGE SCALE GENOMIC DNA]</scope>
    <source>
        <strain evidence="2">OM18370.1</strain>
    </source>
</reference>
<organism evidence="2">
    <name type="scientific">Dichomitus squalens</name>
    <dbReference type="NCBI Taxonomy" id="114155"/>
    <lineage>
        <taxon>Eukaryota</taxon>
        <taxon>Fungi</taxon>
        <taxon>Dikarya</taxon>
        <taxon>Basidiomycota</taxon>
        <taxon>Agaricomycotina</taxon>
        <taxon>Agaricomycetes</taxon>
        <taxon>Polyporales</taxon>
        <taxon>Polyporaceae</taxon>
        <taxon>Dichomitus</taxon>
    </lineage>
</organism>
<feature type="region of interest" description="Disordered" evidence="1">
    <location>
        <begin position="63"/>
        <end position="88"/>
    </location>
</feature>
<sequence length="141" mass="16330">MQRRLDHCFPSFTLMSQELQKDTLRLPSYRESVFFRFHPYPQARRRTVDPLMRKVDYRSVAEPVASACEESRVPEQEEQEKQEDEGEDAALYLDVVMNRVEEPHVKKRRSLTSLIIDLALAVTAARLGKSRRSAAKLGADH</sequence>
<gene>
    <name evidence="2" type="ORF">BD311DRAFT_23139</name>
</gene>
<dbReference type="OrthoDB" id="2637024at2759"/>
<dbReference type="EMBL" id="ML143386">
    <property type="protein sequence ID" value="TBU35963.1"/>
    <property type="molecule type" value="Genomic_DNA"/>
</dbReference>
<accession>A0A4V2K2B1</accession>
<proteinExistence type="predicted"/>